<feature type="region of interest" description="Disordered" evidence="1">
    <location>
        <begin position="57"/>
        <end position="96"/>
    </location>
</feature>
<gene>
    <name evidence="2" type="ORF">OTU49_008912</name>
</gene>
<feature type="non-terminal residue" evidence="2">
    <location>
        <position position="1"/>
    </location>
</feature>
<sequence>RKMVKVTSHLVRVERRPDHDLGPLNAHAPNPDHVRTLEDDTAQDLARDLLLLLDHRVQGPGQGGRHGRGHGRSGDTATPGHSLAPPDPGCGDLGQGHGIVAVPRGKGLGVRARVLAAGRGNQILFKRSKVCKKVMVEDRLECCTSS</sequence>
<dbReference type="AlphaFoldDB" id="A0AAW0WBJ8"/>
<accession>A0AAW0WBJ8</accession>
<evidence type="ECO:0000256" key="1">
    <source>
        <dbReference type="SAM" id="MobiDB-lite"/>
    </source>
</evidence>
<dbReference type="EMBL" id="JARKIK010000069">
    <property type="protein sequence ID" value="KAK8728981.1"/>
    <property type="molecule type" value="Genomic_DNA"/>
</dbReference>
<proteinExistence type="predicted"/>
<name>A0AAW0WBJ8_CHEQU</name>
<evidence type="ECO:0000313" key="3">
    <source>
        <dbReference type="Proteomes" id="UP001445076"/>
    </source>
</evidence>
<protein>
    <submittedName>
        <fullName evidence="2">Uncharacterized protein</fullName>
    </submittedName>
</protein>
<organism evidence="2 3">
    <name type="scientific">Cherax quadricarinatus</name>
    <name type="common">Australian red claw crayfish</name>
    <dbReference type="NCBI Taxonomy" id="27406"/>
    <lineage>
        <taxon>Eukaryota</taxon>
        <taxon>Metazoa</taxon>
        <taxon>Ecdysozoa</taxon>
        <taxon>Arthropoda</taxon>
        <taxon>Crustacea</taxon>
        <taxon>Multicrustacea</taxon>
        <taxon>Malacostraca</taxon>
        <taxon>Eumalacostraca</taxon>
        <taxon>Eucarida</taxon>
        <taxon>Decapoda</taxon>
        <taxon>Pleocyemata</taxon>
        <taxon>Astacidea</taxon>
        <taxon>Parastacoidea</taxon>
        <taxon>Parastacidae</taxon>
        <taxon>Cherax</taxon>
    </lineage>
</organism>
<feature type="region of interest" description="Disordered" evidence="1">
    <location>
        <begin position="14"/>
        <end position="33"/>
    </location>
</feature>
<keyword evidence="3" id="KW-1185">Reference proteome</keyword>
<reference evidence="2 3" key="1">
    <citation type="journal article" date="2024" name="BMC Genomics">
        <title>Genome assembly of redclaw crayfish (Cherax quadricarinatus) provides insights into its immune adaptation and hypoxia tolerance.</title>
        <authorList>
            <person name="Liu Z."/>
            <person name="Zheng J."/>
            <person name="Li H."/>
            <person name="Fang K."/>
            <person name="Wang S."/>
            <person name="He J."/>
            <person name="Zhou D."/>
            <person name="Weng S."/>
            <person name="Chi M."/>
            <person name="Gu Z."/>
            <person name="He J."/>
            <person name="Li F."/>
            <person name="Wang M."/>
        </authorList>
    </citation>
    <scope>NUCLEOTIDE SEQUENCE [LARGE SCALE GENOMIC DNA]</scope>
    <source>
        <strain evidence="2">ZL_2023a</strain>
    </source>
</reference>
<comment type="caution">
    <text evidence="2">The sequence shown here is derived from an EMBL/GenBank/DDBJ whole genome shotgun (WGS) entry which is preliminary data.</text>
</comment>
<evidence type="ECO:0000313" key="2">
    <source>
        <dbReference type="EMBL" id="KAK8728981.1"/>
    </source>
</evidence>
<dbReference type="Proteomes" id="UP001445076">
    <property type="component" value="Unassembled WGS sequence"/>
</dbReference>